<evidence type="ECO:0000313" key="2">
    <source>
        <dbReference type="Proteomes" id="UP001064489"/>
    </source>
</evidence>
<dbReference type="Proteomes" id="UP001064489">
    <property type="component" value="Chromosome 1"/>
</dbReference>
<evidence type="ECO:0000313" key="1">
    <source>
        <dbReference type="EMBL" id="KAI9197029.1"/>
    </source>
</evidence>
<reference evidence="1" key="2">
    <citation type="submission" date="2023-02" db="EMBL/GenBank/DDBJ databases">
        <authorList>
            <person name="Swenson N.G."/>
            <person name="Wegrzyn J.L."/>
            <person name="Mcevoy S.L."/>
        </authorList>
    </citation>
    <scope>NUCLEOTIDE SEQUENCE</scope>
    <source>
        <strain evidence="1">91603</strain>
        <tissue evidence="1">Leaf</tissue>
    </source>
</reference>
<keyword evidence="2" id="KW-1185">Reference proteome</keyword>
<name>A0AAD5JMN2_ACENE</name>
<protein>
    <submittedName>
        <fullName evidence="1">Uncharacterized protein</fullName>
    </submittedName>
</protein>
<accession>A0AAD5JMN2</accession>
<comment type="caution">
    <text evidence="1">The sequence shown here is derived from an EMBL/GenBank/DDBJ whole genome shotgun (WGS) entry which is preliminary data.</text>
</comment>
<sequence>MSLGLSDIDGVSPCGVPWATRDAQTTWHLGNAFLGIAIASLRQYILIQKNSSSQETPSGFFFKVCFLSFQTSDFLQVSEICLS</sequence>
<organism evidence="1 2">
    <name type="scientific">Acer negundo</name>
    <name type="common">Box elder</name>
    <dbReference type="NCBI Taxonomy" id="4023"/>
    <lineage>
        <taxon>Eukaryota</taxon>
        <taxon>Viridiplantae</taxon>
        <taxon>Streptophyta</taxon>
        <taxon>Embryophyta</taxon>
        <taxon>Tracheophyta</taxon>
        <taxon>Spermatophyta</taxon>
        <taxon>Magnoliopsida</taxon>
        <taxon>eudicotyledons</taxon>
        <taxon>Gunneridae</taxon>
        <taxon>Pentapetalae</taxon>
        <taxon>rosids</taxon>
        <taxon>malvids</taxon>
        <taxon>Sapindales</taxon>
        <taxon>Sapindaceae</taxon>
        <taxon>Hippocastanoideae</taxon>
        <taxon>Acereae</taxon>
        <taxon>Acer</taxon>
    </lineage>
</organism>
<reference evidence="1" key="1">
    <citation type="journal article" date="2022" name="Plant J.">
        <title>Strategies of tolerance reflected in two North American maple genomes.</title>
        <authorList>
            <person name="McEvoy S.L."/>
            <person name="Sezen U.U."/>
            <person name="Trouern-Trend A."/>
            <person name="McMahon S.M."/>
            <person name="Schaberg P.G."/>
            <person name="Yang J."/>
            <person name="Wegrzyn J.L."/>
            <person name="Swenson N.G."/>
        </authorList>
    </citation>
    <scope>NUCLEOTIDE SEQUENCE</scope>
    <source>
        <strain evidence="1">91603</strain>
    </source>
</reference>
<proteinExistence type="predicted"/>
<dbReference type="EMBL" id="JAJSOW010000003">
    <property type="protein sequence ID" value="KAI9197029.1"/>
    <property type="molecule type" value="Genomic_DNA"/>
</dbReference>
<gene>
    <name evidence="1" type="ORF">LWI28_029189</name>
</gene>
<dbReference type="AlphaFoldDB" id="A0AAD5JMN2"/>